<gene>
    <name evidence="2" type="ORF">GCM10011494_06590</name>
</gene>
<dbReference type="PROSITE" id="PS51819">
    <property type="entry name" value="VOC"/>
    <property type="match status" value="1"/>
</dbReference>
<name>A0A916TR82_9SPHN</name>
<dbReference type="PANTHER" id="PTHR35006:SF1">
    <property type="entry name" value="BLL2941 PROTEIN"/>
    <property type="match status" value="1"/>
</dbReference>
<comment type="caution">
    <text evidence="2">The sequence shown here is derived from an EMBL/GenBank/DDBJ whole genome shotgun (WGS) entry which is preliminary data.</text>
</comment>
<dbReference type="AlphaFoldDB" id="A0A916TR82"/>
<dbReference type="Proteomes" id="UP000608154">
    <property type="component" value="Unassembled WGS sequence"/>
</dbReference>
<evidence type="ECO:0000313" key="2">
    <source>
        <dbReference type="EMBL" id="GGB90903.1"/>
    </source>
</evidence>
<dbReference type="Pfam" id="PF00903">
    <property type="entry name" value="Glyoxalase"/>
    <property type="match status" value="1"/>
</dbReference>
<dbReference type="InterPro" id="IPR004360">
    <property type="entry name" value="Glyas_Fos-R_dOase_dom"/>
</dbReference>
<reference evidence="2" key="1">
    <citation type="journal article" date="2014" name="Int. J. Syst. Evol. Microbiol.">
        <title>Complete genome sequence of Corynebacterium casei LMG S-19264T (=DSM 44701T), isolated from a smear-ripened cheese.</title>
        <authorList>
            <consortium name="US DOE Joint Genome Institute (JGI-PGF)"/>
            <person name="Walter F."/>
            <person name="Albersmeier A."/>
            <person name="Kalinowski J."/>
            <person name="Ruckert C."/>
        </authorList>
    </citation>
    <scope>NUCLEOTIDE SEQUENCE</scope>
    <source>
        <strain evidence="2">CGMCC 1.15095</strain>
    </source>
</reference>
<keyword evidence="3" id="KW-1185">Reference proteome</keyword>
<dbReference type="RefSeq" id="WP_188768386.1">
    <property type="nucleotide sequence ID" value="NZ_BMHK01000003.1"/>
</dbReference>
<dbReference type="Gene3D" id="3.10.180.10">
    <property type="entry name" value="2,3-Dihydroxybiphenyl 1,2-Dioxygenase, domain 1"/>
    <property type="match status" value="1"/>
</dbReference>
<dbReference type="InterPro" id="IPR029068">
    <property type="entry name" value="Glyas_Bleomycin-R_OHBP_Dase"/>
</dbReference>
<proteinExistence type="predicted"/>
<protein>
    <recommendedName>
        <fullName evidence="1">VOC domain-containing protein</fullName>
    </recommendedName>
</protein>
<accession>A0A916TR82</accession>
<dbReference type="PANTHER" id="PTHR35006">
    <property type="entry name" value="GLYOXALASE FAMILY PROTEIN (AFU_ORTHOLOGUE AFUA_5G14830)"/>
    <property type="match status" value="1"/>
</dbReference>
<dbReference type="EMBL" id="BMHK01000003">
    <property type="protein sequence ID" value="GGB90903.1"/>
    <property type="molecule type" value="Genomic_DNA"/>
</dbReference>
<evidence type="ECO:0000313" key="3">
    <source>
        <dbReference type="Proteomes" id="UP000608154"/>
    </source>
</evidence>
<dbReference type="CDD" id="cd07262">
    <property type="entry name" value="VOC_like"/>
    <property type="match status" value="1"/>
</dbReference>
<evidence type="ECO:0000259" key="1">
    <source>
        <dbReference type="PROSITE" id="PS51819"/>
    </source>
</evidence>
<dbReference type="SUPFAM" id="SSF54593">
    <property type="entry name" value="Glyoxalase/Bleomycin resistance protein/Dihydroxybiphenyl dioxygenase"/>
    <property type="match status" value="1"/>
</dbReference>
<sequence>MFTHIMVGTNDAPAAKAFYDGVMGALGHGEGMLMNEGAAVLYRTETGMFMATTPRNGEPATHANGGTIGLFAASPAVVDAAHAAGLAAGGTCEGEPGPRDIMPGAYGAYLRDPTGNKICLWHMAAG</sequence>
<feature type="domain" description="VOC" evidence="1">
    <location>
        <begin position="1"/>
        <end position="123"/>
    </location>
</feature>
<dbReference type="InterPro" id="IPR037523">
    <property type="entry name" value="VOC_core"/>
</dbReference>
<reference evidence="2" key="2">
    <citation type="submission" date="2020-09" db="EMBL/GenBank/DDBJ databases">
        <authorList>
            <person name="Sun Q."/>
            <person name="Zhou Y."/>
        </authorList>
    </citation>
    <scope>NUCLEOTIDE SEQUENCE</scope>
    <source>
        <strain evidence="2">CGMCC 1.15095</strain>
    </source>
</reference>
<organism evidence="2 3">
    <name type="scientific">Novosphingobium endophyticum</name>
    <dbReference type="NCBI Taxonomy" id="1955250"/>
    <lineage>
        <taxon>Bacteria</taxon>
        <taxon>Pseudomonadati</taxon>
        <taxon>Pseudomonadota</taxon>
        <taxon>Alphaproteobacteria</taxon>
        <taxon>Sphingomonadales</taxon>
        <taxon>Sphingomonadaceae</taxon>
        <taxon>Novosphingobium</taxon>
    </lineage>
</organism>